<evidence type="ECO:0000259" key="2">
    <source>
        <dbReference type="PROSITE" id="PS51123"/>
    </source>
</evidence>
<proteinExistence type="predicted"/>
<dbReference type="InterPro" id="IPR036737">
    <property type="entry name" value="OmpA-like_sf"/>
</dbReference>
<keyword evidence="3" id="KW-0282">Flagellum</keyword>
<reference evidence="3" key="1">
    <citation type="submission" date="2018-06" db="EMBL/GenBank/DDBJ databases">
        <authorList>
            <person name="Zhirakovskaya E."/>
        </authorList>
    </citation>
    <scope>NUCLEOTIDE SEQUENCE</scope>
</reference>
<feature type="compositionally biased region" description="Polar residues" evidence="1">
    <location>
        <begin position="1331"/>
        <end position="1341"/>
    </location>
</feature>
<feature type="region of interest" description="Disordered" evidence="1">
    <location>
        <begin position="1319"/>
        <end position="1342"/>
    </location>
</feature>
<protein>
    <submittedName>
        <fullName evidence="3">Flagellar motor protein</fullName>
    </submittedName>
</protein>
<dbReference type="EMBL" id="UOFD01000006">
    <property type="protein sequence ID" value="VAW50146.1"/>
    <property type="molecule type" value="Genomic_DNA"/>
</dbReference>
<dbReference type="PROSITE" id="PS51123">
    <property type="entry name" value="OMPA_2"/>
    <property type="match status" value="2"/>
</dbReference>
<evidence type="ECO:0000313" key="3">
    <source>
        <dbReference type="EMBL" id="VAW50146.1"/>
    </source>
</evidence>
<evidence type="ECO:0000256" key="1">
    <source>
        <dbReference type="SAM" id="MobiDB-lite"/>
    </source>
</evidence>
<dbReference type="CDD" id="cd07185">
    <property type="entry name" value="OmpA_C-like"/>
    <property type="match status" value="1"/>
</dbReference>
<keyword evidence="3" id="KW-0966">Cell projection</keyword>
<feature type="region of interest" description="Disordered" evidence="1">
    <location>
        <begin position="1370"/>
        <end position="1390"/>
    </location>
</feature>
<dbReference type="PANTHER" id="PTHR30329">
    <property type="entry name" value="STATOR ELEMENT OF FLAGELLAR MOTOR COMPLEX"/>
    <property type="match status" value="1"/>
</dbReference>
<feature type="domain" description="OmpA-like" evidence="2">
    <location>
        <begin position="102"/>
        <end position="227"/>
    </location>
</feature>
<dbReference type="Gene3D" id="3.30.1330.60">
    <property type="entry name" value="OmpA-like domain"/>
    <property type="match status" value="3"/>
</dbReference>
<dbReference type="Pfam" id="PF00691">
    <property type="entry name" value="OmpA"/>
    <property type="match status" value="1"/>
</dbReference>
<dbReference type="PANTHER" id="PTHR30329:SF21">
    <property type="entry name" value="LIPOPROTEIN YIAD-RELATED"/>
    <property type="match status" value="1"/>
</dbReference>
<gene>
    <name evidence="3" type="ORF">MNBD_GAMMA06-1697</name>
</gene>
<organism evidence="3">
    <name type="scientific">hydrothermal vent metagenome</name>
    <dbReference type="NCBI Taxonomy" id="652676"/>
    <lineage>
        <taxon>unclassified sequences</taxon>
        <taxon>metagenomes</taxon>
        <taxon>ecological metagenomes</taxon>
    </lineage>
</organism>
<dbReference type="InterPro" id="IPR006665">
    <property type="entry name" value="OmpA-like"/>
</dbReference>
<dbReference type="InterPro" id="IPR050330">
    <property type="entry name" value="Bact_OuterMem_StrucFunc"/>
</dbReference>
<name>A0A3B0X0K9_9ZZZZ</name>
<sequence>MNFLNNILINMRVNKLRQLLLPVLLCAANNIYAEESYSFSEESIGKTTQPPMQLEKHPLGENTEKHFPPNQEFTLWTQDETLFKPNEEDKVVTKKVLEKDTETFKLENAVPAIGFPSGEAIIPGSAVEKLRDVLSTMKNRSNVRIHFIGHSDTDKLSGALRAKYINNVGLSKYRAQETAEYFQRELDLPADAVSFDGAGDMQPIASNNTAAGKAKNRRVEVQVWYDEITEKAVEKEFIVPAKKLNRLKVCRKEIVCKLTYKEGNARRARLKNLVRPLRIEEGQAGVPSEFIRQIRETLQNLSDKQNVVIRFVGHTDDLPLADAEKRIYGDHINLSKARARYIMLDVQDKLLLPNAKVSSSGKGLKYPVASNGTAKGRSFNRRVEVEFWYDDPFEQYTEDPQVCPESAASETVTLTYDPPSGPIRAIRFKDGQPVVPEGFSEHLARIFKDVKDKAHARLSFIGYTNNERMDRRAAMVYGDDIGLSTSRARRTMEIVKQQMELSDKQVEYEGHGFVHSDDVASTGFIQFDSSRVEVRILYDELALLDEQDNLEIERIERQGEKHNPYALNLMRITVDGEPLYDPYKHTEDTQRCTDVALDATDIQFTFNNLQKKPRLNITAWPYTIRAQDIAETDFEENKVHFKMYSNYRNFIKRAEIRLFEIKQSTQSEPLAVIPVGADDTASWSANFENIGARTKRLVYILRVYDDEDEEEGNYDETIALPLWVVNELKEKHEVDSEKLEAIAKAKAEVEVEVEVEVEAEISTGDAHVEEKDKIRNTQLLGGYGENHLYVQHIEINGGTVTINGDNIPEGHNVWLAGKEVPVNENGEFVSEELFPRGMHTIEVAVLDEEGNGELFLRDMEFARNDWFYVALGDVTAAQDRTTGPARLVTKDEDQFNNDINVFGRFAYYTEGSFGDDWMLTSSADTQEGPMGEIFSNFLEKDSRALLRRLDPDLFYPTFADDSTLEERAPTSGKFYLRLQKHNNYGILGNFTVGYLDTTLAQIDRGLYGATAHYESEEYTSFGEQKLLIEGFAAEPGTVAGRDEFRGTGGSLYFLRQQDILIGSDRLRIEVRDKDSDVVIAVKNLVPVIDYDLDYLQGRILLSKPLGSIADDGLLVSDTSLSGNPVYLVSRYEFSPGLDEIDTLAAGGRSHYWVNDNVKVGVTASSQQQADQDSKLNGIDLTLRKNASTWVKLEAASSEGAGTSSLNSIDGGFSFNSQNNGNDPNAKSNAFRLEGSALIDDLISGGKGNATFYAQQNDAGFSAPGQLAATDLTLFGGRYTTSLTKRTSLDVKADSREQELGIKTEALDVSSSYQATDRWRFSGGARGDTRTDNSLNVPTTQRQGDRLDLAAEAYYDSKSIWTAYGFGQGTAATSGNRQKNNRVGGGGSIRATDRLTLDGELSTGTQGVGAKAGVDYLVSDRTNVYSAYTFENARSNNGVNARRGNWNNGMRSRYTDTTSVYVEERYTHGDVPTGLTHAFGVDYVPDERWNFGGNIEAGALTDKRTSATTDRKALGLNAGYNFGAVVYSAAAEYRRDDTENQTNGSSKRTTWLMKNNLTYQVDADWRFIAKANFSKSISTLGTLFSGNFTEIVSGYGYRPVDNDRWNTLFKYTYFYNVPFGSLSTTDPLTGQVVARSAPITFIQKSHILSLDSIYDLTKRWSLGGKYAYRLGQIAQDRLNPEFFASRASLYILRADWHFTHRWDAIIEGRLLDLPDAQDRRSGALLGLYRHVGENLKIGVGYNFTDFSDDLTNLNFNSQGVFVNFVGKI</sequence>
<keyword evidence="3" id="KW-0969">Cilium</keyword>
<accession>A0A3B0X0K9</accession>
<feature type="domain" description="OmpA-like" evidence="2">
    <location>
        <begin position="266"/>
        <end position="391"/>
    </location>
</feature>
<dbReference type="SUPFAM" id="SSF103088">
    <property type="entry name" value="OmpA-like"/>
    <property type="match status" value="2"/>
</dbReference>